<feature type="region of interest" description="Disordered" evidence="1">
    <location>
        <begin position="474"/>
        <end position="500"/>
    </location>
</feature>
<evidence type="ECO:0000256" key="1">
    <source>
        <dbReference type="SAM" id="MobiDB-lite"/>
    </source>
</evidence>
<feature type="region of interest" description="Disordered" evidence="1">
    <location>
        <begin position="90"/>
        <end position="117"/>
    </location>
</feature>
<feature type="compositionally biased region" description="Low complexity" evidence="1">
    <location>
        <begin position="429"/>
        <end position="442"/>
    </location>
</feature>
<proteinExistence type="predicted"/>
<feature type="compositionally biased region" description="Polar residues" evidence="1">
    <location>
        <begin position="474"/>
        <end position="483"/>
    </location>
</feature>
<gene>
    <name evidence="2" type="ORF">P280DRAFT_417228</name>
</gene>
<dbReference type="AlphaFoldDB" id="A0A6A6SEC4"/>
<feature type="region of interest" description="Disordered" evidence="1">
    <location>
        <begin position="357"/>
        <end position="383"/>
    </location>
</feature>
<organism evidence="2 3">
    <name type="scientific">Massarina eburnea CBS 473.64</name>
    <dbReference type="NCBI Taxonomy" id="1395130"/>
    <lineage>
        <taxon>Eukaryota</taxon>
        <taxon>Fungi</taxon>
        <taxon>Dikarya</taxon>
        <taxon>Ascomycota</taxon>
        <taxon>Pezizomycotina</taxon>
        <taxon>Dothideomycetes</taxon>
        <taxon>Pleosporomycetidae</taxon>
        <taxon>Pleosporales</taxon>
        <taxon>Massarineae</taxon>
        <taxon>Massarinaceae</taxon>
        <taxon>Massarina</taxon>
    </lineage>
</organism>
<keyword evidence="3" id="KW-1185">Reference proteome</keyword>
<feature type="region of interest" description="Disordered" evidence="1">
    <location>
        <begin position="318"/>
        <end position="338"/>
    </location>
</feature>
<feature type="compositionally biased region" description="Polar residues" evidence="1">
    <location>
        <begin position="329"/>
        <end position="338"/>
    </location>
</feature>
<name>A0A6A6SEC4_9PLEO</name>
<accession>A0A6A6SEC4</accession>
<evidence type="ECO:0008006" key="4">
    <source>
        <dbReference type="Google" id="ProtNLM"/>
    </source>
</evidence>
<sequence length="612" mass="67279">MGRQAYLTKIALGRSAFEPSQTITRTAEYIQLSAHQELPAEVRDASRSNRHIQLYDERGNPTNPRAHEHGRRLREAQNDVLASIGVVERRSPSQDLPGSYAERLEEEQEEDGAGDTLGNTSRAACEVCTWWVGSLRYRVLVFRFGALPLAQIAVDEWRLSGKRLLHAGLEATLVADCFKANVIDASTLFRPLDRLLASVGAGPKTRRFFRLLKPLTGLCLRLSLELLFYPLAYQSCLQRLGLVPAKPFLPPLKAFIPFSDSSPLVPYSNHHDATASISSFVLATLTSPFTFICVQTVYRQCIHRRILKASRQAIVHPDNPDFLSHNHGNETSAKNRSSSLLQLAMKRLTAMLGWGQTAPVDEQPGQTQQQQQQHETSGDEQTIEINGSEVINLSRLEIPLLHAPSVVAPEGSLSVGSLSDVLPPPTPSLAPASPTASQTSQSDDNDPRIRITSREGIVEMEVRLPSHVLTQHTEMVTSGPSSPSHHDVGSPNPSRTTAPPVRHRVTQLSLESSYLLASICSRQIENLALLPLQWVGLRLVGLHYLARHDGSMGRVLKPFPSLGDFTWSSLGAQASRIALCSALEFAVDLGVWGCSYMAITRTGTSMFGWGRL</sequence>
<evidence type="ECO:0000313" key="3">
    <source>
        <dbReference type="Proteomes" id="UP000799753"/>
    </source>
</evidence>
<protein>
    <recommendedName>
        <fullName evidence="4">Mitochondrial carrier</fullName>
    </recommendedName>
</protein>
<dbReference type="Proteomes" id="UP000799753">
    <property type="component" value="Unassembled WGS sequence"/>
</dbReference>
<feature type="compositionally biased region" description="Acidic residues" evidence="1">
    <location>
        <begin position="104"/>
        <end position="113"/>
    </location>
</feature>
<reference evidence="2" key="1">
    <citation type="journal article" date="2020" name="Stud. Mycol.">
        <title>101 Dothideomycetes genomes: a test case for predicting lifestyles and emergence of pathogens.</title>
        <authorList>
            <person name="Haridas S."/>
            <person name="Albert R."/>
            <person name="Binder M."/>
            <person name="Bloem J."/>
            <person name="Labutti K."/>
            <person name="Salamov A."/>
            <person name="Andreopoulos B."/>
            <person name="Baker S."/>
            <person name="Barry K."/>
            <person name="Bills G."/>
            <person name="Bluhm B."/>
            <person name="Cannon C."/>
            <person name="Castanera R."/>
            <person name="Culley D."/>
            <person name="Daum C."/>
            <person name="Ezra D."/>
            <person name="Gonzalez J."/>
            <person name="Henrissat B."/>
            <person name="Kuo A."/>
            <person name="Liang C."/>
            <person name="Lipzen A."/>
            <person name="Lutzoni F."/>
            <person name="Magnuson J."/>
            <person name="Mondo S."/>
            <person name="Nolan M."/>
            <person name="Ohm R."/>
            <person name="Pangilinan J."/>
            <person name="Park H.-J."/>
            <person name="Ramirez L."/>
            <person name="Alfaro M."/>
            <person name="Sun H."/>
            <person name="Tritt A."/>
            <person name="Yoshinaga Y."/>
            <person name="Zwiers L.-H."/>
            <person name="Turgeon B."/>
            <person name="Goodwin S."/>
            <person name="Spatafora J."/>
            <person name="Crous P."/>
            <person name="Grigoriev I."/>
        </authorList>
    </citation>
    <scope>NUCLEOTIDE SEQUENCE</scope>
    <source>
        <strain evidence="2">CBS 473.64</strain>
    </source>
</reference>
<evidence type="ECO:0000313" key="2">
    <source>
        <dbReference type="EMBL" id="KAF2645457.1"/>
    </source>
</evidence>
<feature type="region of interest" description="Disordered" evidence="1">
    <location>
        <begin position="417"/>
        <end position="448"/>
    </location>
</feature>
<feature type="compositionally biased region" description="Low complexity" evidence="1">
    <location>
        <begin position="363"/>
        <end position="373"/>
    </location>
</feature>
<dbReference type="OrthoDB" id="5383784at2759"/>
<dbReference type="EMBL" id="MU006777">
    <property type="protein sequence ID" value="KAF2645457.1"/>
    <property type="molecule type" value="Genomic_DNA"/>
</dbReference>